<dbReference type="AlphaFoldDB" id="A0A5J4T7D8"/>
<reference evidence="1 2" key="1">
    <citation type="submission" date="2019-03" db="EMBL/GenBank/DDBJ databases">
        <title>Single cell metagenomics reveals metabolic interactions within the superorganism composed of flagellate Streblomastix strix and complex community of Bacteroidetes bacteria on its surface.</title>
        <authorList>
            <person name="Treitli S.C."/>
            <person name="Kolisko M."/>
            <person name="Husnik F."/>
            <person name="Keeling P."/>
            <person name="Hampl V."/>
        </authorList>
    </citation>
    <scope>NUCLEOTIDE SEQUENCE [LARGE SCALE GENOMIC DNA]</scope>
    <source>
        <strain evidence="1">ST1C</strain>
    </source>
</reference>
<dbReference type="EMBL" id="SNRW01036568">
    <property type="protein sequence ID" value="KAA6354294.1"/>
    <property type="molecule type" value="Genomic_DNA"/>
</dbReference>
<feature type="non-terminal residue" evidence="1">
    <location>
        <position position="81"/>
    </location>
</feature>
<accession>A0A5J4T7D8</accession>
<comment type="caution">
    <text evidence="1">The sequence shown here is derived from an EMBL/GenBank/DDBJ whole genome shotgun (WGS) entry which is preliminary data.</text>
</comment>
<gene>
    <name evidence="1" type="ORF">EZS28_050179</name>
</gene>
<evidence type="ECO:0000313" key="1">
    <source>
        <dbReference type="EMBL" id="KAA6354294.1"/>
    </source>
</evidence>
<protein>
    <submittedName>
        <fullName evidence="1">Uncharacterized protein</fullName>
    </submittedName>
</protein>
<organism evidence="1 2">
    <name type="scientific">Streblomastix strix</name>
    <dbReference type="NCBI Taxonomy" id="222440"/>
    <lineage>
        <taxon>Eukaryota</taxon>
        <taxon>Metamonada</taxon>
        <taxon>Preaxostyla</taxon>
        <taxon>Oxymonadida</taxon>
        <taxon>Streblomastigidae</taxon>
        <taxon>Streblomastix</taxon>
    </lineage>
</organism>
<name>A0A5J4T7D8_9EUKA</name>
<evidence type="ECO:0000313" key="2">
    <source>
        <dbReference type="Proteomes" id="UP000324800"/>
    </source>
</evidence>
<proteinExistence type="predicted"/>
<dbReference type="Proteomes" id="UP000324800">
    <property type="component" value="Unassembled WGS sequence"/>
</dbReference>
<sequence>MQIINLNGELEGEGKQNPLLNEMEKDGTLTKLVEIFQNDKYEDKDINLIAADTIGCLQKAVPLPPEIGPFIIILLKDHCIR</sequence>